<dbReference type="FunCoup" id="A0A194X337">
    <property type="interactions" value="43"/>
</dbReference>
<dbReference type="InterPro" id="IPR020846">
    <property type="entry name" value="MFS_dom"/>
</dbReference>
<keyword evidence="4 6" id="KW-1133">Transmembrane helix</keyword>
<feature type="transmembrane region" description="Helical" evidence="6">
    <location>
        <begin position="365"/>
        <end position="383"/>
    </location>
</feature>
<gene>
    <name evidence="8" type="ORF">LY89DRAFT_589700</name>
</gene>
<comment type="similarity">
    <text evidence="2">Belongs to the major facilitator superfamily. TCR/Tet family.</text>
</comment>
<dbReference type="Gene3D" id="1.20.1250.20">
    <property type="entry name" value="MFS general substrate transporter like domains"/>
    <property type="match status" value="1"/>
</dbReference>
<feature type="transmembrane region" description="Helical" evidence="6">
    <location>
        <begin position="79"/>
        <end position="97"/>
    </location>
</feature>
<dbReference type="Pfam" id="PF07690">
    <property type="entry name" value="MFS_1"/>
    <property type="match status" value="1"/>
</dbReference>
<feature type="transmembrane region" description="Helical" evidence="6">
    <location>
        <begin position="235"/>
        <end position="254"/>
    </location>
</feature>
<dbReference type="InterPro" id="IPR036259">
    <property type="entry name" value="MFS_trans_sf"/>
</dbReference>
<dbReference type="Proteomes" id="UP000070700">
    <property type="component" value="Unassembled WGS sequence"/>
</dbReference>
<feature type="transmembrane region" description="Helical" evidence="6">
    <location>
        <begin position="109"/>
        <end position="130"/>
    </location>
</feature>
<evidence type="ECO:0000313" key="9">
    <source>
        <dbReference type="Proteomes" id="UP000070700"/>
    </source>
</evidence>
<evidence type="ECO:0000256" key="3">
    <source>
        <dbReference type="ARBA" id="ARBA00022692"/>
    </source>
</evidence>
<reference evidence="8 9" key="1">
    <citation type="submission" date="2015-10" db="EMBL/GenBank/DDBJ databases">
        <title>Full genome of DAOMC 229536 Phialocephala scopiformis, a fungal endophyte of spruce producing the potent anti-insectan compound rugulosin.</title>
        <authorList>
            <consortium name="DOE Joint Genome Institute"/>
            <person name="Walker A.K."/>
            <person name="Frasz S.L."/>
            <person name="Seifert K.A."/>
            <person name="Miller J.D."/>
            <person name="Mondo S.J."/>
            <person name="Labutti K."/>
            <person name="Lipzen A."/>
            <person name="Dockter R."/>
            <person name="Kennedy M."/>
            <person name="Grigoriev I.V."/>
            <person name="Spatafora J.W."/>
        </authorList>
    </citation>
    <scope>NUCLEOTIDE SEQUENCE [LARGE SCALE GENOMIC DNA]</scope>
    <source>
        <strain evidence="8 9">CBS 120377</strain>
    </source>
</reference>
<feature type="transmembrane region" description="Helical" evidence="6">
    <location>
        <begin position="168"/>
        <end position="188"/>
    </location>
</feature>
<feature type="transmembrane region" description="Helical" evidence="6">
    <location>
        <begin position="137"/>
        <end position="156"/>
    </location>
</feature>
<evidence type="ECO:0000259" key="7">
    <source>
        <dbReference type="PROSITE" id="PS50850"/>
    </source>
</evidence>
<feature type="transmembrane region" description="Helical" evidence="6">
    <location>
        <begin position="48"/>
        <end position="67"/>
    </location>
</feature>
<evidence type="ECO:0000256" key="4">
    <source>
        <dbReference type="ARBA" id="ARBA00022989"/>
    </source>
</evidence>
<dbReference type="PRINTS" id="PR01036">
    <property type="entry name" value="TCRTETB"/>
</dbReference>
<dbReference type="GeneID" id="28819273"/>
<comment type="subcellular location">
    <subcellularLocation>
        <location evidence="1">Membrane</location>
        <topology evidence="1">Multi-pass membrane protein</topology>
    </subcellularLocation>
</comment>
<feature type="transmembrane region" description="Helical" evidence="6">
    <location>
        <begin position="340"/>
        <end position="359"/>
    </location>
</feature>
<evidence type="ECO:0000313" key="8">
    <source>
        <dbReference type="EMBL" id="KUJ14242.1"/>
    </source>
</evidence>
<dbReference type="KEGG" id="psco:LY89DRAFT_589700"/>
<evidence type="ECO:0000256" key="6">
    <source>
        <dbReference type="SAM" id="Phobius"/>
    </source>
</evidence>
<dbReference type="EMBL" id="KQ947420">
    <property type="protein sequence ID" value="KUJ14242.1"/>
    <property type="molecule type" value="Genomic_DNA"/>
</dbReference>
<protein>
    <submittedName>
        <fullName evidence="8">MFS general substrate transporter</fullName>
    </submittedName>
</protein>
<dbReference type="RefSeq" id="XP_018068597.1">
    <property type="nucleotide sequence ID" value="XM_018209547.1"/>
</dbReference>
<feature type="transmembrane region" description="Helical" evidence="6">
    <location>
        <begin position="209"/>
        <end position="229"/>
    </location>
</feature>
<feature type="domain" description="Major facilitator superfamily (MFS) profile" evidence="7">
    <location>
        <begin position="14"/>
        <end position="505"/>
    </location>
</feature>
<evidence type="ECO:0000256" key="1">
    <source>
        <dbReference type="ARBA" id="ARBA00004141"/>
    </source>
</evidence>
<evidence type="ECO:0000256" key="2">
    <source>
        <dbReference type="ARBA" id="ARBA00007520"/>
    </source>
</evidence>
<dbReference type="SUPFAM" id="SSF103473">
    <property type="entry name" value="MFS general substrate transporter"/>
    <property type="match status" value="2"/>
</dbReference>
<dbReference type="InterPro" id="IPR011701">
    <property type="entry name" value="MFS"/>
</dbReference>
<proteinExistence type="inferred from homology"/>
<dbReference type="PANTHER" id="PTHR23501:SF102">
    <property type="entry name" value="DRUG TRANSPORTER, PUTATIVE (AFU_ORTHOLOGUE AFUA_3G08530)-RELATED"/>
    <property type="match status" value="1"/>
</dbReference>
<dbReference type="GO" id="GO:0005886">
    <property type="term" value="C:plasma membrane"/>
    <property type="evidence" value="ECO:0007669"/>
    <property type="project" value="TreeGrafter"/>
</dbReference>
<feature type="transmembrane region" description="Helical" evidence="6">
    <location>
        <begin position="14"/>
        <end position="36"/>
    </location>
</feature>
<dbReference type="PANTHER" id="PTHR23501">
    <property type="entry name" value="MAJOR FACILITATOR SUPERFAMILY"/>
    <property type="match status" value="1"/>
</dbReference>
<name>A0A194X337_MOLSC</name>
<dbReference type="InParanoid" id="A0A194X337"/>
<accession>A0A194X337</accession>
<dbReference type="PROSITE" id="PS50850">
    <property type="entry name" value="MFS"/>
    <property type="match status" value="1"/>
</dbReference>
<dbReference type="OrthoDB" id="10021397at2759"/>
<organism evidence="8 9">
    <name type="scientific">Mollisia scopiformis</name>
    <name type="common">Conifer needle endophyte fungus</name>
    <name type="synonym">Phialocephala scopiformis</name>
    <dbReference type="NCBI Taxonomy" id="149040"/>
    <lineage>
        <taxon>Eukaryota</taxon>
        <taxon>Fungi</taxon>
        <taxon>Dikarya</taxon>
        <taxon>Ascomycota</taxon>
        <taxon>Pezizomycotina</taxon>
        <taxon>Leotiomycetes</taxon>
        <taxon>Helotiales</taxon>
        <taxon>Mollisiaceae</taxon>
        <taxon>Mollisia</taxon>
    </lineage>
</organism>
<dbReference type="GO" id="GO:0022857">
    <property type="term" value="F:transmembrane transporter activity"/>
    <property type="evidence" value="ECO:0007669"/>
    <property type="project" value="InterPro"/>
</dbReference>
<dbReference type="Gene3D" id="1.20.1720.10">
    <property type="entry name" value="Multidrug resistance protein D"/>
    <property type="match status" value="1"/>
</dbReference>
<keyword evidence="3 6" id="KW-0812">Transmembrane</keyword>
<sequence length="506" mass="54041">METPKQTVFQQKTILIALCTTSFVVSIDTFIMTNALPTIAKDFGISNAGYAWIGSAYMLSFGAALPMWANFSNICGRRAVLITTATIFLIGTIVAGLSRSNAALIAGRAVQGIGAGGLSVLANIVVGDVFTVRERSVYFGIVGCVAGVASSAGPTVGGILSQVASWRWVFWINLPFIGIALFVLVLFLRLKTDHAPVISGLQEIDWAGILSIIGATLMFLIGLQMGGTIAPWNSIRVILLILFGIIAYTMFVVIEWKVAKRPLMPLKLFTRVSYLAIFGVNISQSFITTGCTYFLPLYFQIVLGASPIMSGVYFLPTTLVLALSFVFVGHIVKRSGEYKLLVQVGACALVVSTGLFIHLGSHLDWPAMIIGQILVACGLGLTYRAPLIALHAQLEEEDVANGTATFQLLKTLSQTISVILGQVIFQAKVQKQISSLGGLDLAPGFLLALSSGNTISVSSSIASMGIEQQGAVRGVLAAAFSEMWIFYLLIAFGGFVSSFYIAKAKF</sequence>
<evidence type="ECO:0000256" key="5">
    <source>
        <dbReference type="ARBA" id="ARBA00023136"/>
    </source>
</evidence>
<feature type="transmembrane region" description="Helical" evidence="6">
    <location>
        <begin position="301"/>
        <end position="328"/>
    </location>
</feature>
<dbReference type="AlphaFoldDB" id="A0A194X337"/>
<keyword evidence="5 6" id="KW-0472">Membrane</keyword>
<feature type="transmembrane region" description="Helical" evidence="6">
    <location>
        <begin position="484"/>
        <end position="502"/>
    </location>
</feature>
<feature type="transmembrane region" description="Helical" evidence="6">
    <location>
        <begin position="274"/>
        <end position="295"/>
    </location>
</feature>
<keyword evidence="9" id="KW-1185">Reference proteome</keyword>